<accession>A0A0B5BK88</accession>
<dbReference type="AlphaFoldDB" id="A0A0B5BK88"/>
<evidence type="ECO:0000256" key="1">
    <source>
        <dbReference type="ARBA" id="ARBA00008950"/>
    </source>
</evidence>
<evidence type="ECO:0000313" key="4">
    <source>
        <dbReference type="EMBL" id="AJE04885.1"/>
    </source>
</evidence>
<dbReference type="PANTHER" id="PTHR11124">
    <property type="entry name" value="VACUOLAR SORTING PROTEIN VPS29"/>
    <property type="match status" value="1"/>
</dbReference>
<name>A0A0B5BK88_9BACT</name>
<dbReference type="Pfam" id="PF12850">
    <property type="entry name" value="Metallophos_2"/>
    <property type="match status" value="1"/>
</dbReference>
<comment type="cofactor">
    <cofactor evidence="2">
        <name>a divalent metal cation</name>
        <dbReference type="ChEBI" id="CHEBI:60240"/>
    </cofactor>
</comment>
<dbReference type="GO" id="GO:0046872">
    <property type="term" value="F:metal ion binding"/>
    <property type="evidence" value="ECO:0007669"/>
    <property type="project" value="UniProtKB-KW"/>
</dbReference>
<dbReference type="EC" id="3.1.4.-" evidence="2"/>
<dbReference type="GO" id="GO:0016787">
    <property type="term" value="F:hydrolase activity"/>
    <property type="evidence" value="ECO:0007669"/>
    <property type="project" value="UniProtKB-UniRule"/>
</dbReference>
<evidence type="ECO:0000259" key="3">
    <source>
        <dbReference type="Pfam" id="PF12850"/>
    </source>
</evidence>
<feature type="domain" description="Calcineurin-like phosphoesterase" evidence="3">
    <location>
        <begin position="1"/>
        <end position="145"/>
    </location>
</feature>
<evidence type="ECO:0000313" key="5">
    <source>
        <dbReference type="Proteomes" id="UP000057609"/>
    </source>
</evidence>
<dbReference type="SUPFAM" id="SSF56300">
    <property type="entry name" value="Metallo-dependent phosphatases"/>
    <property type="match status" value="1"/>
</dbReference>
<dbReference type="Proteomes" id="UP000057609">
    <property type="component" value="Chromosome"/>
</dbReference>
<comment type="similarity">
    <text evidence="1 2">Belongs to the metallophosphoesterase superfamily. YfcE family.</text>
</comment>
<reference evidence="4 5" key="1">
    <citation type="journal article" date="2015" name="Genome Announc.">
        <title>Complete Genome of Geobacter pickeringii G13T, a Metal-Reducing Isolate from Sedimentary Kaolin Deposits.</title>
        <authorList>
            <person name="Badalamenti J.P."/>
            <person name="Bond D.R."/>
        </authorList>
    </citation>
    <scope>NUCLEOTIDE SEQUENCE [LARGE SCALE GENOMIC DNA]</scope>
    <source>
        <strain evidence="4 5">G13</strain>
    </source>
</reference>
<dbReference type="GO" id="GO:0016740">
    <property type="term" value="F:transferase activity"/>
    <property type="evidence" value="ECO:0007669"/>
    <property type="project" value="UniProtKB-KW"/>
</dbReference>
<dbReference type="KEGG" id="gpi:GPICK_09955"/>
<dbReference type="NCBIfam" id="TIGR00040">
    <property type="entry name" value="yfcE"/>
    <property type="match status" value="1"/>
</dbReference>
<dbReference type="Gene3D" id="3.60.21.10">
    <property type="match status" value="1"/>
</dbReference>
<proteinExistence type="inferred from homology"/>
<keyword evidence="4" id="KW-0670">Pyruvate</keyword>
<keyword evidence="4" id="KW-0808">Transferase</keyword>
<gene>
    <name evidence="4" type="ORF">GPICK_09955</name>
</gene>
<dbReference type="OrthoDB" id="9785951at2"/>
<dbReference type="RefSeq" id="WP_039745621.1">
    <property type="nucleotide sequence ID" value="NZ_CP009788.1"/>
</dbReference>
<dbReference type="STRING" id="345632.GPICK_09955"/>
<dbReference type="InterPro" id="IPR000979">
    <property type="entry name" value="Phosphodiesterase_MJ0936/Vps29"/>
</dbReference>
<protein>
    <recommendedName>
        <fullName evidence="2">Phosphoesterase</fullName>
        <ecNumber evidence="2">3.1.4.-</ecNumber>
    </recommendedName>
</protein>
<keyword evidence="2" id="KW-0479">Metal-binding</keyword>
<evidence type="ECO:0000256" key="2">
    <source>
        <dbReference type="RuleBase" id="RU362039"/>
    </source>
</evidence>
<keyword evidence="5" id="KW-1185">Reference proteome</keyword>
<dbReference type="InterPro" id="IPR029052">
    <property type="entry name" value="Metallo-depent_PP-like"/>
</dbReference>
<dbReference type="InterPro" id="IPR024654">
    <property type="entry name" value="Calcineurin-like_PHP_lpxH"/>
</dbReference>
<organism evidence="4 5">
    <name type="scientific">Geobacter pickeringii</name>
    <dbReference type="NCBI Taxonomy" id="345632"/>
    <lineage>
        <taxon>Bacteria</taxon>
        <taxon>Pseudomonadati</taxon>
        <taxon>Thermodesulfobacteriota</taxon>
        <taxon>Desulfuromonadia</taxon>
        <taxon>Geobacterales</taxon>
        <taxon>Geobacteraceae</taxon>
        <taxon>Geobacter</taxon>
    </lineage>
</organism>
<dbReference type="HOGENOM" id="CLU_063749_2_1_7"/>
<sequence>MKLVILSDTHGNQPLALAIIDAHGDADHIVHLGDEIDDACFLEDATGRDIVKVSGNCDCSFDSPRETLLDLEGHTVLITHGDLYNVKTGMERLKKRARAEKADIVLYGHTHLAAIDELDGILYVNPGCLKKGCEQLSYAVLTLENGSVSAKIIPASIPLS</sequence>
<dbReference type="EMBL" id="CP009788">
    <property type="protein sequence ID" value="AJE04885.1"/>
    <property type="molecule type" value="Genomic_DNA"/>
</dbReference>